<comment type="caution">
    <text evidence="2">The sequence shown here is derived from an EMBL/GenBank/DDBJ whole genome shotgun (WGS) entry which is preliminary data.</text>
</comment>
<keyword evidence="3" id="KW-1185">Reference proteome</keyword>
<dbReference type="RefSeq" id="WP_045249549.1">
    <property type="nucleotide sequence ID" value="NZ_CP099706.1"/>
</dbReference>
<dbReference type="Proteomes" id="UP000033448">
    <property type="component" value="Unassembled WGS sequence"/>
</dbReference>
<name>A0A0F0L0W3_9MICO</name>
<dbReference type="OrthoDB" id="5195569at2"/>
<feature type="region of interest" description="Disordered" evidence="1">
    <location>
        <begin position="88"/>
        <end position="114"/>
    </location>
</feature>
<dbReference type="PATRIC" id="fig|582680.7.peg.837"/>
<evidence type="ECO:0000256" key="1">
    <source>
        <dbReference type="SAM" id="MobiDB-lite"/>
    </source>
</evidence>
<evidence type="ECO:0000313" key="3">
    <source>
        <dbReference type="Proteomes" id="UP000033448"/>
    </source>
</evidence>
<dbReference type="EMBL" id="JYIT01000061">
    <property type="protein sequence ID" value="KJL26753.1"/>
    <property type="molecule type" value="Genomic_DNA"/>
</dbReference>
<proteinExistence type="predicted"/>
<organism evidence="2 3">
    <name type="scientific">Microbacterium azadirachtae</name>
    <dbReference type="NCBI Taxonomy" id="582680"/>
    <lineage>
        <taxon>Bacteria</taxon>
        <taxon>Bacillati</taxon>
        <taxon>Actinomycetota</taxon>
        <taxon>Actinomycetes</taxon>
        <taxon>Micrococcales</taxon>
        <taxon>Microbacteriaceae</taxon>
        <taxon>Microbacterium</taxon>
    </lineage>
</organism>
<dbReference type="AlphaFoldDB" id="A0A0F0L0W3"/>
<sequence>MAGDRVLYPIDDLKTTSAQLIAIVDEFEAASARRDDLEHAVGRPDGDSRLKDRVHDFEGSWNDSRDKLLSKLKEISDRVKGTVEEVTKTDTDMANSMQQSGHGAGAARGRAVAN</sequence>
<protein>
    <recommendedName>
        <fullName evidence="4">Flagellar protein FlgN</fullName>
    </recommendedName>
</protein>
<feature type="compositionally biased region" description="Low complexity" evidence="1">
    <location>
        <begin position="105"/>
        <end position="114"/>
    </location>
</feature>
<accession>A0A0F0L0W3</accession>
<gene>
    <name evidence="2" type="ORF">RL72_00809</name>
</gene>
<evidence type="ECO:0000313" key="2">
    <source>
        <dbReference type="EMBL" id="KJL26753.1"/>
    </source>
</evidence>
<reference evidence="2 3" key="1">
    <citation type="submission" date="2015-02" db="EMBL/GenBank/DDBJ databases">
        <title>Draft genome sequences of ten Microbacterium spp. with emphasis on heavy metal contaminated environments.</title>
        <authorList>
            <person name="Corretto E."/>
        </authorList>
    </citation>
    <scope>NUCLEOTIDE SEQUENCE [LARGE SCALE GENOMIC DNA]</scope>
    <source>
        <strain evidence="2 3">DSM 23848</strain>
    </source>
</reference>
<evidence type="ECO:0008006" key="4">
    <source>
        <dbReference type="Google" id="ProtNLM"/>
    </source>
</evidence>